<evidence type="ECO:0000313" key="3">
    <source>
        <dbReference type="Proteomes" id="UP000823775"/>
    </source>
</evidence>
<sequence>KGLARWMFKARHEDGKGMGKGDCSRQWLSGRQVRLGNSVGRGRGFGAQDRSLAPNLGEREAEDVRTCWRAYRPTVMPRRHWPGMTSAGCGSSASGWPMCMAFSQDKADLSDGKEALIKQRARDRRMAPAGH</sequence>
<keyword evidence="3" id="KW-1185">Reference proteome</keyword>
<dbReference type="Proteomes" id="UP000823775">
    <property type="component" value="Unassembled WGS sequence"/>
</dbReference>
<evidence type="ECO:0000313" key="2">
    <source>
        <dbReference type="EMBL" id="MCE5167435.1"/>
    </source>
</evidence>
<dbReference type="EMBL" id="JACEIK010108873">
    <property type="protein sequence ID" value="MCE5167435.1"/>
    <property type="molecule type" value="Genomic_DNA"/>
</dbReference>
<proteinExistence type="predicted"/>
<name>A0ABS8Y6Z9_DATST</name>
<reference evidence="2 3" key="1">
    <citation type="journal article" date="2021" name="BMC Genomics">
        <title>Datura genome reveals duplications of psychoactive alkaloid biosynthetic genes and high mutation rate following tissue culture.</title>
        <authorList>
            <person name="Rajewski A."/>
            <person name="Carter-House D."/>
            <person name="Stajich J."/>
            <person name="Litt A."/>
        </authorList>
    </citation>
    <scope>NUCLEOTIDE SEQUENCE [LARGE SCALE GENOMIC DNA]</scope>
    <source>
        <strain evidence="2">AR-01</strain>
    </source>
</reference>
<protein>
    <submittedName>
        <fullName evidence="2">Uncharacterized protein</fullName>
    </submittedName>
</protein>
<feature type="region of interest" description="Disordered" evidence="1">
    <location>
        <begin position="37"/>
        <end position="58"/>
    </location>
</feature>
<evidence type="ECO:0000256" key="1">
    <source>
        <dbReference type="SAM" id="MobiDB-lite"/>
    </source>
</evidence>
<feature type="non-terminal residue" evidence="2">
    <location>
        <position position="1"/>
    </location>
</feature>
<accession>A0ABS8Y6Z9</accession>
<organism evidence="2 3">
    <name type="scientific">Datura stramonium</name>
    <name type="common">Jimsonweed</name>
    <name type="synonym">Common thornapple</name>
    <dbReference type="NCBI Taxonomy" id="4076"/>
    <lineage>
        <taxon>Eukaryota</taxon>
        <taxon>Viridiplantae</taxon>
        <taxon>Streptophyta</taxon>
        <taxon>Embryophyta</taxon>
        <taxon>Tracheophyta</taxon>
        <taxon>Spermatophyta</taxon>
        <taxon>Magnoliopsida</taxon>
        <taxon>eudicotyledons</taxon>
        <taxon>Gunneridae</taxon>
        <taxon>Pentapetalae</taxon>
        <taxon>asterids</taxon>
        <taxon>lamiids</taxon>
        <taxon>Solanales</taxon>
        <taxon>Solanaceae</taxon>
        <taxon>Solanoideae</taxon>
        <taxon>Datureae</taxon>
        <taxon>Datura</taxon>
    </lineage>
</organism>
<comment type="caution">
    <text evidence="2">The sequence shown here is derived from an EMBL/GenBank/DDBJ whole genome shotgun (WGS) entry which is preliminary data.</text>
</comment>
<gene>
    <name evidence="2" type="ORF">HAX54_002017</name>
</gene>
<feature type="non-terminal residue" evidence="2">
    <location>
        <position position="131"/>
    </location>
</feature>